<name>A0A2S6G0R7_9CLOT</name>
<reference evidence="2 3" key="1">
    <citation type="submission" date="2018-02" db="EMBL/GenBank/DDBJ databases">
        <title>Genomic Encyclopedia of Archaeal and Bacterial Type Strains, Phase II (KMG-II): from individual species to whole genera.</title>
        <authorList>
            <person name="Goeker M."/>
        </authorList>
    </citation>
    <scope>NUCLEOTIDE SEQUENCE [LARGE SCALE GENOMIC DNA]</scope>
    <source>
        <strain evidence="2 3">DSM 15099</strain>
    </source>
</reference>
<dbReference type="RefSeq" id="WP_104408879.1">
    <property type="nucleotide sequence ID" value="NZ_PTIS01000001.1"/>
</dbReference>
<organism evidence="2 3">
    <name type="scientific">Clostridium algidicarnis DSM 15099</name>
    <dbReference type="NCBI Taxonomy" id="1121295"/>
    <lineage>
        <taxon>Bacteria</taxon>
        <taxon>Bacillati</taxon>
        <taxon>Bacillota</taxon>
        <taxon>Clostridia</taxon>
        <taxon>Eubacteriales</taxon>
        <taxon>Clostridiaceae</taxon>
        <taxon>Clostridium</taxon>
    </lineage>
</organism>
<evidence type="ECO:0000313" key="2">
    <source>
        <dbReference type="EMBL" id="PPK49488.1"/>
    </source>
</evidence>
<accession>A0A2S6G0R7</accession>
<evidence type="ECO:0000256" key="1">
    <source>
        <dbReference type="SAM" id="MobiDB-lite"/>
    </source>
</evidence>
<sequence>MEFRLNKVDNDLRDRINAETREGKVHSKRTLLINKEENDSGRRNGRWKNKKDSKEKFNLSKYAKGHKDISIEATRPENVEVEATIEHKNTTKETYKGRFLDIRK</sequence>
<dbReference type="STRING" id="37659.GCA_000703125_02809"/>
<evidence type="ECO:0000313" key="3">
    <source>
        <dbReference type="Proteomes" id="UP000239863"/>
    </source>
</evidence>
<protein>
    <submittedName>
        <fullName evidence="2">Uncharacterized protein</fullName>
    </submittedName>
</protein>
<dbReference type="AlphaFoldDB" id="A0A2S6G0R7"/>
<dbReference type="Proteomes" id="UP000239863">
    <property type="component" value="Unassembled WGS sequence"/>
</dbReference>
<comment type="caution">
    <text evidence="2">The sequence shown here is derived from an EMBL/GenBank/DDBJ whole genome shotgun (WGS) entry which is preliminary data.</text>
</comment>
<feature type="region of interest" description="Disordered" evidence="1">
    <location>
        <begin position="33"/>
        <end position="56"/>
    </location>
</feature>
<gene>
    <name evidence="2" type="ORF">BD821_101149</name>
</gene>
<proteinExistence type="predicted"/>
<dbReference type="OrthoDB" id="1935644at2"/>
<dbReference type="EMBL" id="PTIS01000001">
    <property type="protein sequence ID" value="PPK49488.1"/>
    <property type="molecule type" value="Genomic_DNA"/>
</dbReference>